<comment type="function">
    <text evidence="18">Key component in the assembly and functioning of vertebrate striated muscles. By providing connections at the level of individual microfilaments, it contributes to the fine balance of forces between the two halves of the sarcomere. The size and extensibility of the cross-links are the main determinants of sarcomere extensibility properties of muscle. In non-muscle cells, seems to play a role in chromosome condensation and chromosome segregation during mitosis. Might link the lamina network to chromatin or nuclear actin, or both during interphase.</text>
</comment>
<dbReference type="InterPro" id="IPR003598">
    <property type="entry name" value="Ig_sub2"/>
</dbReference>
<dbReference type="GO" id="GO:0005524">
    <property type="term" value="F:ATP binding"/>
    <property type="evidence" value="ECO:0007669"/>
    <property type="project" value="InterPro"/>
</dbReference>
<dbReference type="FunFam" id="2.60.40.10:FF:001115">
    <property type="entry name" value="Titin b"/>
    <property type="match status" value="1"/>
</dbReference>
<feature type="domain" description="Fibronectin type-III" evidence="23">
    <location>
        <begin position="4183"/>
        <end position="4307"/>
    </location>
</feature>
<feature type="domain" description="Fibronectin type-III" evidence="23">
    <location>
        <begin position="3313"/>
        <end position="3406"/>
    </location>
</feature>
<evidence type="ECO:0000256" key="9">
    <source>
        <dbReference type="ARBA" id="ARBA00022723"/>
    </source>
</evidence>
<evidence type="ECO:0000313" key="26">
    <source>
        <dbReference type="Proteomes" id="UP000618051"/>
    </source>
</evidence>
<dbReference type="PANTHER" id="PTHR14340">
    <property type="entry name" value="MICROFIBRIL-ASSOCIATED GLYCOPROTEIN 3"/>
    <property type="match status" value="1"/>
</dbReference>
<feature type="domain" description="Ig-like" evidence="22">
    <location>
        <begin position="2922"/>
        <end position="3009"/>
    </location>
</feature>
<keyword evidence="11" id="KW-0418">Kinase</keyword>
<dbReference type="GO" id="GO:0045989">
    <property type="term" value="P:positive regulation of striated muscle contraction"/>
    <property type="evidence" value="ECO:0007669"/>
    <property type="project" value="UniProtKB-ARBA"/>
</dbReference>
<dbReference type="FunFam" id="2.60.40.10:FF:000003">
    <property type="entry name" value="Titin isoform E"/>
    <property type="match status" value="4"/>
</dbReference>
<feature type="domain" description="Fibronectin type-III" evidence="23">
    <location>
        <begin position="3412"/>
        <end position="3507"/>
    </location>
</feature>
<feature type="domain" description="Fibronectin type-III" evidence="23">
    <location>
        <begin position="942"/>
        <end position="1034"/>
    </location>
</feature>
<comment type="similarity">
    <text evidence="3">Belongs to the protein kinase superfamily. CAMK Ser/Thr protein kinase family.</text>
</comment>
<dbReference type="FunFam" id="2.60.40.10:FF:001345">
    <property type="entry name" value="titin isoform X1"/>
    <property type="match status" value="1"/>
</dbReference>
<evidence type="ECO:0000256" key="11">
    <source>
        <dbReference type="ARBA" id="ARBA00022777"/>
    </source>
</evidence>
<accession>A0A835NYV9</accession>
<feature type="domain" description="Fibronectin type-III" evidence="23">
    <location>
        <begin position="1236"/>
        <end position="1331"/>
    </location>
</feature>
<dbReference type="CDD" id="cd20927">
    <property type="entry name" value="IgI_Titin_M1-like"/>
    <property type="match status" value="1"/>
</dbReference>
<feature type="domain" description="Ig-like" evidence="22">
    <location>
        <begin position="6103"/>
        <end position="6192"/>
    </location>
</feature>
<evidence type="ECO:0000259" key="22">
    <source>
        <dbReference type="PROSITE" id="PS50835"/>
    </source>
</evidence>
<feature type="domain" description="Fibronectin type-III" evidence="23">
    <location>
        <begin position="2419"/>
        <end position="2518"/>
    </location>
</feature>
<feature type="domain" description="Ig-like" evidence="22">
    <location>
        <begin position="1833"/>
        <end position="1918"/>
    </location>
</feature>
<keyword evidence="15" id="KW-0393">Immunoglobulin domain</keyword>
<feature type="domain" description="Fibronectin type-III" evidence="23">
    <location>
        <begin position="845"/>
        <end position="939"/>
    </location>
</feature>
<feature type="domain" description="Fibronectin type-III" evidence="23">
    <location>
        <begin position="1533"/>
        <end position="1626"/>
    </location>
</feature>
<dbReference type="PANTHER" id="PTHR14340:SF13">
    <property type="entry name" value="TITIN"/>
    <property type="match status" value="1"/>
</dbReference>
<dbReference type="Gene3D" id="3.30.200.20">
    <property type="entry name" value="Phosphorylase Kinase, domain 1"/>
    <property type="match status" value="1"/>
</dbReference>
<feature type="region of interest" description="Disordered" evidence="20">
    <location>
        <begin position="3790"/>
        <end position="3812"/>
    </location>
</feature>
<feature type="domain" description="Fibronectin type-III" evidence="23">
    <location>
        <begin position="2622"/>
        <end position="2715"/>
    </location>
</feature>
<dbReference type="GO" id="GO:0006936">
    <property type="term" value="P:muscle contraction"/>
    <property type="evidence" value="ECO:0007669"/>
    <property type="project" value="UniProtKB-ARBA"/>
</dbReference>
<dbReference type="GO" id="GO:0015629">
    <property type="term" value="C:actin cytoskeleton"/>
    <property type="evidence" value="ECO:0007669"/>
    <property type="project" value="UniProtKB-ARBA"/>
</dbReference>
<dbReference type="FunFam" id="1.10.510.10:FF:000329">
    <property type="entry name" value="Titin a"/>
    <property type="match status" value="1"/>
</dbReference>
<dbReference type="SMART" id="SM00220">
    <property type="entry name" value="S_TKc"/>
    <property type="match status" value="1"/>
</dbReference>
<dbReference type="FunFam" id="2.60.40.10:FF:000983">
    <property type="entry name" value="titin isoform X1"/>
    <property type="match status" value="1"/>
</dbReference>
<dbReference type="FunFam" id="2.60.40.10:FF:000011">
    <property type="entry name" value="Titin b"/>
    <property type="match status" value="4"/>
</dbReference>
<keyword evidence="10" id="KW-0677">Repeat</keyword>
<feature type="domain" description="Fibronectin type-III" evidence="23">
    <location>
        <begin position="108"/>
        <end position="202"/>
    </location>
</feature>
<feature type="domain" description="Ig-like" evidence="22">
    <location>
        <begin position="6351"/>
        <end position="6439"/>
    </location>
</feature>
<keyword evidence="14" id="KW-0112">Calmodulin-binding</keyword>
<dbReference type="InterPro" id="IPR036179">
    <property type="entry name" value="Ig-like_dom_sf"/>
</dbReference>
<feature type="domain" description="Fibronectin type-III" evidence="23">
    <location>
        <begin position="3705"/>
        <end position="3802"/>
    </location>
</feature>
<feature type="domain" description="Ig-like" evidence="22">
    <location>
        <begin position="3991"/>
        <end position="4079"/>
    </location>
</feature>
<dbReference type="FunFam" id="2.60.40.10:FF:001229">
    <property type="entry name" value="titin isoform X1"/>
    <property type="match status" value="1"/>
</dbReference>
<feature type="domain" description="Fibronectin type-III" evidence="23">
    <location>
        <begin position="1929"/>
        <end position="2024"/>
    </location>
</feature>
<evidence type="ECO:0000256" key="16">
    <source>
        <dbReference type="ARBA" id="ARBA00047899"/>
    </source>
</evidence>
<feature type="region of interest" description="Disordered" evidence="20">
    <location>
        <begin position="3488"/>
        <end position="3535"/>
    </location>
</feature>
<evidence type="ECO:0000256" key="14">
    <source>
        <dbReference type="ARBA" id="ARBA00022860"/>
    </source>
</evidence>
<evidence type="ECO:0000256" key="12">
    <source>
        <dbReference type="ARBA" id="ARBA00022837"/>
    </source>
</evidence>
<feature type="domain" description="Ig-like" evidence="22">
    <location>
        <begin position="1434"/>
        <end position="1525"/>
    </location>
</feature>
<dbReference type="InterPro" id="IPR007110">
    <property type="entry name" value="Ig-like_dom"/>
</dbReference>
<feature type="domain" description="Fibronectin type-III" evidence="23">
    <location>
        <begin position="2822"/>
        <end position="2918"/>
    </location>
</feature>
<feature type="compositionally biased region" description="Basic and acidic residues" evidence="20">
    <location>
        <begin position="6051"/>
        <end position="6061"/>
    </location>
</feature>
<evidence type="ECO:0000256" key="10">
    <source>
        <dbReference type="ARBA" id="ARBA00022737"/>
    </source>
</evidence>
<dbReference type="Pfam" id="PF00069">
    <property type="entry name" value="Pkinase"/>
    <property type="match status" value="1"/>
</dbReference>
<dbReference type="EC" id="2.7.11.1" evidence="4"/>
<dbReference type="Gene3D" id="2.60.40.10">
    <property type="entry name" value="Immunoglobulins"/>
    <property type="match status" value="57"/>
</dbReference>
<keyword evidence="13" id="KW-0460">Magnesium</keyword>
<evidence type="ECO:0000256" key="4">
    <source>
        <dbReference type="ARBA" id="ARBA00012513"/>
    </source>
</evidence>
<dbReference type="InterPro" id="IPR013098">
    <property type="entry name" value="Ig_I-set"/>
</dbReference>
<dbReference type="FunFam" id="2.60.40.10:FF:000867">
    <property type="entry name" value="Titin a"/>
    <property type="match status" value="1"/>
</dbReference>
<dbReference type="FunFam" id="3.30.200.20:FF:000286">
    <property type="entry name" value="Titin a"/>
    <property type="match status" value="1"/>
</dbReference>
<feature type="domain" description="Fibronectin type-III" evidence="23">
    <location>
        <begin position="4509"/>
        <end position="4602"/>
    </location>
</feature>
<feature type="domain" description="Fibronectin type-III" evidence="23">
    <location>
        <begin position="208"/>
        <end position="303"/>
    </location>
</feature>
<feature type="domain" description="Ig-like" evidence="22">
    <location>
        <begin position="4313"/>
        <end position="4403"/>
    </location>
</feature>
<dbReference type="CDD" id="cd05748">
    <property type="entry name" value="Ig_Titin_like"/>
    <property type="match status" value="10"/>
</dbReference>
<feature type="domain" description="Ig-like" evidence="22">
    <location>
        <begin position="2522"/>
        <end position="2610"/>
    </location>
</feature>
<dbReference type="CDD" id="cd05747">
    <property type="entry name" value="IgI_Titin_like"/>
    <property type="match status" value="1"/>
</dbReference>
<comment type="cofactor">
    <cofactor evidence="1">
        <name>Mg(2+)</name>
        <dbReference type="ChEBI" id="CHEBI:18420"/>
    </cofactor>
</comment>
<feature type="region of interest" description="Disordered" evidence="20">
    <location>
        <begin position="6033"/>
        <end position="6089"/>
    </location>
</feature>
<dbReference type="EMBL" id="JADDUC020000008">
    <property type="protein sequence ID" value="KAI1237135.1"/>
    <property type="molecule type" value="Genomic_DNA"/>
</dbReference>
<evidence type="ECO:0000313" key="24">
    <source>
        <dbReference type="EMBL" id="KAG0128767.1"/>
    </source>
</evidence>
<reference evidence="24" key="1">
    <citation type="submission" date="2020-10" db="EMBL/GenBank/DDBJ databases">
        <title>Feather gene expression reveals the developmental basis of iridescence in African starlings.</title>
        <authorList>
            <person name="Rubenstein D.R."/>
        </authorList>
    </citation>
    <scope>NUCLEOTIDE SEQUENCE</scope>
    <source>
        <strain evidence="24">SS15</strain>
        <tissue evidence="24">Liver</tissue>
    </source>
</reference>
<feature type="domain" description="Protein kinase" evidence="21">
    <location>
        <begin position="4636"/>
        <end position="4890"/>
    </location>
</feature>
<dbReference type="Proteomes" id="UP000618051">
    <property type="component" value="Unassembled WGS sequence"/>
</dbReference>
<feature type="compositionally biased region" description="Pro residues" evidence="20">
    <location>
        <begin position="3800"/>
        <end position="3810"/>
    </location>
</feature>
<dbReference type="InterPro" id="IPR013783">
    <property type="entry name" value="Ig-like_fold"/>
</dbReference>
<feature type="domain" description="Ig-like" evidence="22">
    <location>
        <begin position="4954"/>
        <end position="5042"/>
    </location>
</feature>
<dbReference type="FunFam" id="2.60.40.10:FF:000672">
    <property type="entry name" value="Titin a"/>
    <property type="match status" value="1"/>
</dbReference>
<feature type="domain" description="Fibronectin type-III" evidence="23">
    <location>
        <begin position="3510"/>
        <end position="3606"/>
    </location>
</feature>
<feature type="domain" description="Ig-like" evidence="22">
    <location>
        <begin position="6543"/>
        <end position="6617"/>
    </location>
</feature>
<keyword evidence="8" id="KW-0808">Transferase</keyword>
<dbReference type="FunFam" id="2.60.40.10:FF:000135">
    <property type="entry name" value="Titin a"/>
    <property type="match status" value="2"/>
</dbReference>
<dbReference type="SUPFAM" id="SSF56112">
    <property type="entry name" value="Protein kinase-like (PK-like)"/>
    <property type="match status" value="1"/>
</dbReference>
<feature type="domain" description="Ig-like" evidence="22">
    <location>
        <begin position="2119"/>
        <end position="2212"/>
    </location>
</feature>
<feature type="domain" description="Fibronectin type-III" evidence="23">
    <location>
        <begin position="1731"/>
        <end position="1829"/>
    </location>
</feature>
<dbReference type="FunFam" id="2.60.40.10:FF:000112">
    <property type="entry name" value="Titin a"/>
    <property type="match status" value="2"/>
</dbReference>
<dbReference type="FunFam" id="2.60.40.10:FF:000012">
    <property type="entry name" value="titin isoform X1"/>
    <property type="match status" value="7"/>
</dbReference>
<feature type="domain" description="Fibronectin type-III" evidence="23">
    <location>
        <begin position="3115"/>
        <end position="3209"/>
    </location>
</feature>
<feature type="region of interest" description="Disordered" evidence="20">
    <location>
        <begin position="5678"/>
        <end position="5712"/>
    </location>
</feature>
<evidence type="ECO:0000313" key="25">
    <source>
        <dbReference type="EMBL" id="KAI1237135.1"/>
    </source>
</evidence>
<dbReference type="GO" id="GO:0005516">
    <property type="term" value="F:calmodulin binding"/>
    <property type="evidence" value="ECO:0007669"/>
    <property type="project" value="UniProtKB-KW"/>
</dbReference>
<feature type="domain" description="Ig-like" evidence="22">
    <location>
        <begin position="3609"/>
        <end position="3680"/>
    </location>
</feature>
<dbReference type="Pfam" id="PF00041">
    <property type="entry name" value="fn3"/>
    <property type="match status" value="31"/>
</dbReference>
<evidence type="ECO:0000256" key="19">
    <source>
        <dbReference type="ARBA" id="ARBA00075299"/>
    </source>
</evidence>
<evidence type="ECO:0000256" key="6">
    <source>
        <dbReference type="ARBA" id="ARBA00022527"/>
    </source>
</evidence>
<feature type="domain" description="Fibronectin type-III" evidence="23">
    <location>
        <begin position="306"/>
        <end position="402"/>
    </location>
</feature>
<reference evidence="25 26" key="2">
    <citation type="journal article" date="2021" name="J. Hered.">
        <title>Feather Gene Expression Elucidates the Developmental Basis of Plumage Iridescence in African Starlings.</title>
        <authorList>
            <person name="Rubenstein D.R."/>
            <person name="Corvelo A."/>
            <person name="MacManes M.D."/>
            <person name="Maia R."/>
            <person name="Narzisi G."/>
            <person name="Rousaki A."/>
            <person name="Vandenabeele P."/>
            <person name="Shawkey M.D."/>
            <person name="Solomon J."/>
        </authorList>
    </citation>
    <scope>NUCLEOTIDE SEQUENCE [LARGE SCALE GENOMIC DNA]</scope>
    <source>
        <strain evidence="25">SS15</strain>
    </source>
</reference>
<dbReference type="FunFam" id="2.60.40.10:FF:000107">
    <property type="entry name" value="Myosin, light chain kinase a"/>
    <property type="match status" value="1"/>
</dbReference>
<dbReference type="FunFam" id="2.60.40.10:FF:000034">
    <property type="entry name" value="Titin isoform A"/>
    <property type="match status" value="7"/>
</dbReference>
<feature type="domain" description="Ig-like" evidence="22">
    <location>
        <begin position="5075"/>
        <end position="5166"/>
    </location>
</feature>
<dbReference type="GO" id="GO:0032991">
    <property type="term" value="C:protein-containing complex"/>
    <property type="evidence" value="ECO:0007669"/>
    <property type="project" value="UniProtKB-ARBA"/>
</dbReference>
<name>A0A835NYV9_9PASS</name>
<keyword evidence="6" id="KW-0723">Serine/threonine-protein kinase</keyword>
<feature type="domain" description="Ig-like" evidence="22">
    <location>
        <begin position="1038"/>
        <end position="1125"/>
    </location>
</feature>
<dbReference type="FunFam" id="2.60.40.10:FF:001476">
    <property type="entry name" value="titin isoform X1"/>
    <property type="match status" value="1"/>
</dbReference>
<dbReference type="GO" id="GO:0055003">
    <property type="term" value="P:cardiac myofibril assembly"/>
    <property type="evidence" value="ECO:0007669"/>
    <property type="project" value="UniProtKB-ARBA"/>
</dbReference>
<dbReference type="FunFam" id="2.60.40.10:FF:001544">
    <property type="entry name" value="titin isoform X1"/>
    <property type="match status" value="1"/>
</dbReference>
<dbReference type="InterPro" id="IPR000719">
    <property type="entry name" value="Prot_kinase_dom"/>
</dbReference>
<protein>
    <recommendedName>
        <fullName evidence="4">non-specific serine/threonine protein kinase</fullName>
        <ecNumber evidence="4">2.7.11.1</ecNumber>
    </recommendedName>
    <alternativeName>
        <fullName evidence="19">Connectin</fullName>
    </alternativeName>
</protein>
<feature type="domain" description="Ig-like" evidence="22">
    <location>
        <begin position="5180"/>
        <end position="5269"/>
    </location>
</feature>
<dbReference type="CDD" id="cd14104">
    <property type="entry name" value="STKc_Titin"/>
    <property type="match status" value="1"/>
</dbReference>
<dbReference type="GO" id="GO:0060298">
    <property type="term" value="P:positive regulation of sarcomere organization"/>
    <property type="evidence" value="ECO:0007669"/>
    <property type="project" value="UniProtKB-ARBA"/>
</dbReference>
<comment type="subcellular location">
    <subcellularLocation>
        <location evidence="2">Cytoplasm</location>
    </subcellularLocation>
</comment>
<keyword evidence="7" id="KW-0597">Phosphoprotein</keyword>
<dbReference type="CDD" id="cd00063">
    <property type="entry name" value="FN3"/>
    <property type="match status" value="32"/>
</dbReference>
<evidence type="ECO:0000259" key="21">
    <source>
        <dbReference type="PROSITE" id="PS50011"/>
    </source>
</evidence>
<feature type="domain" description="Fibronectin type-III" evidence="23">
    <location>
        <begin position="1133"/>
        <end position="1234"/>
    </location>
</feature>
<dbReference type="FunFam" id="2.60.40.10:FF:000031">
    <property type="entry name" value="Myosin-binding protein C, slow type"/>
    <property type="match status" value="2"/>
</dbReference>
<feature type="domain" description="Fibronectin type-III" evidence="23">
    <location>
        <begin position="604"/>
        <end position="699"/>
    </location>
</feature>
<feature type="domain" description="Fibronectin type-III" evidence="23">
    <location>
        <begin position="3908"/>
        <end position="4005"/>
    </location>
</feature>
<feature type="domain" description="Fibronectin type-III" evidence="23">
    <location>
        <begin position="3806"/>
        <end position="3902"/>
    </location>
</feature>
<feature type="compositionally biased region" description="Polar residues" evidence="20">
    <location>
        <begin position="3514"/>
        <end position="3526"/>
    </location>
</feature>
<evidence type="ECO:0000256" key="3">
    <source>
        <dbReference type="ARBA" id="ARBA00006692"/>
    </source>
</evidence>
<comment type="catalytic activity">
    <reaction evidence="17">
        <text>L-seryl-[protein] + ATP = O-phospho-L-seryl-[protein] + ADP + H(+)</text>
        <dbReference type="Rhea" id="RHEA:17989"/>
        <dbReference type="Rhea" id="RHEA-COMP:9863"/>
        <dbReference type="Rhea" id="RHEA-COMP:11604"/>
        <dbReference type="ChEBI" id="CHEBI:15378"/>
        <dbReference type="ChEBI" id="CHEBI:29999"/>
        <dbReference type="ChEBI" id="CHEBI:30616"/>
        <dbReference type="ChEBI" id="CHEBI:83421"/>
        <dbReference type="ChEBI" id="CHEBI:456216"/>
        <dbReference type="EC" id="2.7.11.1"/>
    </reaction>
</comment>
<dbReference type="PROSITE" id="PS50011">
    <property type="entry name" value="PROTEIN_KINASE_DOM"/>
    <property type="match status" value="1"/>
</dbReference>
<reference evidence="25" key="3">
    <citation type="submission" date="2022-01" db="EMBL/GenBank/DDBJ databases">
        <authorList>
            <person name="Rubenstein D.R."/>
        </authorList>
    </citation>
    <scope>NUCLEOTIDE SEQUENCE</scope>
    <source>
        <strain evidence="25">SS15</strain>
        <tissue evidence="25">Liver</tissue>
    </source>
</reference>
<evidence type="ECO:0000259" key="23">
    <source>
        <dbReference type="PROSITE" id="PS50853"/>
    </source>
</evidence>
<evidence type="ECO:0000256" key="13">
    <source>
        <dbReference type="ARBA" id="ARBA00022842"/>
    </source>
</evidence>
<feature type="domain" description="Ig-like" evidence="22">
    <location>
        <begin position="746"/>
        <end position="838"/>
    </location>
</feature>
<feature type="domain" description="Fibronectin type-III" evidence="23">
    <location>
        <begin position="2221"/>
        <end position="2315"/>
    </location>
</feature>
<dbReference type="FunFam" id="2.60.40.10:FF:000673">
    <property type="entry name" value="Titin a"/>
    <property type="match status" value="1"/>
</dbReference>
<feature type="domain" description="Fibronectin type-III" evidence="23">
    <location>
        <begin position="1334"/>
        <end position="1430"/>
    </location>
</feature>
<evidence type="ECO:0000256" key="1">
    <source>
        <dbReference type="ARBA" id="ARBA00001946"/>
    </source>
</evidence>
<dbReference type="GO" id="GO:0055008">
    <property type="term" value="P:cardiac muscle tissue morphogenesis"/>
    <property type="evidence" value="ECO:0007669"/>
    <property type="project" value="UniProtKB-ARBA"/>
</dbReference>
<evidence type="ECO:0000256" key="15">
    <source>
        <dbReference type="ARBA" id="ARBA00023319"/>
    </source>
</evidence>
<feature type="domain" description="Fibronectin type-III" evidence="23">
    <location>
        <begin position="2733"/>
        <end position="2820"/>
    </location>
</feature>
<feature type="domain" description="Ig-like" evidence="22">
    <location>
        <begin position="406"/>
        <end position="497"/>
    </location>
</feature>
<dbReference type="FunFam" id="2.60.40.10:FF:001477">
    <property type="entry name" value="Titin b"/>
    <property type="match status" value="1"/>
</dbReference>
<dbReference type="InterPro" id="IPR003599">
    <property type="entry name" value="Ig_sub"/>
</dbReference>
<feature type="domain" description="Ig-like" evidence="22">
    <location>
        <begin position="6256"/>
        <end position="6342"/>
    </location>
</feature>
<evidence type="ECO:0000256" key="18">
    <source>
        <dbReference type="ARBA" id="ARBA00054857"/>
    </source>
</evidence>
<keyword evidence="26" id="KW-1185">Reference proteome</keyword>
<dbReference type="FunFam" id="2.60.40.10:FF:001399">
    <property type="entry name" value="Titin a"/>
    <property type="match status" value="1"/>
</dbReference>
<dbReference type="FunFam" id="2.60.40.10:FF:000127">
    <property type="entry name" value="titin isoform X1"/>
    <property type="match status" value="1"/>
</dbReference>
<dbReference type="FunFam" id="2.60.40.10:FF:000002">
    <property type="entry name" value="Titin a"/>
    <property type="match status" value="8"/>
</dbReference>
<dbReference type="PROSITE" id="PS00108">
    <property type="entry name" value="PROTEIN_KINASE_ST"/>
    <property type="match status" value="1"/>
</dbReference>
<dbReference type="SMART" id="SM00409">
    <property type="entry name" value="IG"/>
    <property type="match status" value="24"/>
</dbReference>
<dbReference type="GO" id="GO:0004674">
    <property type="term" value="F:protein serine/threonine kinase activity"/>
    <property type="evidence" value="ECO:0007669"/>
    <property type="project" value="UniProtKB-KW"/>
</dbReference>
<evidence type="ECO:0000256" key="8">
    <source>
        <dbReference type="ARBA" id="ARBA00022679"/>
    </source>
</evidence>
<dbReference type="PROSITE" id="PS50835">
    <property type="entry name" value="IG_LIKE"/>
    <property type="match status" value="21"/>
</dbReference>
<feature type="compositionally biased region" description="Low complexity" evidence="20">
    <location>
        <begin position="6072"/>
        <end position="6088"/>
    </location>
</feature>
<feature type="domain" description="Fibronectin type-III" evidence="23">
    <location>
        <begin position="1632"/>
        <end position="1728"/>
    </location>
</feature>
<evidence type="ECO:0000256" key="7">
    <source>
        <dbReference type="ARBA" id="ARBA00022553"/>
    </source>
</evidence>
<feature type="domain" description="Ig-like" evidence="22">
    <location>
        <begin position="5758"/>
        <end position="5848"/>
    </location>
</feature>
<dbReference type="InterPro" id="IPR011009">
    <property type="entry name" value="Kinase-like_dom_sf"/>
</dbReference>
<dbReference type="SMART" id="SM00060">
    <property type="entry name" value="FN3"/>
    <property type="match status" value="32"/>
</dbReference>
<dbReference type="InterPro" id="IPR008271">
    <property type="entry name" value="Ser/Thr_kinase_AS"/>
</dbReference>
<dbReference type="InterPro" id="IPR036116">
    <property type="entry name" value="FN3_sf"/>
</dbReference>
<dbReference type="Gene3D" id="1.10.510.10">
    <property type="entry name" value="Transferase(Phosphotransferase) domain 1"/>
    <property type="match status" value="1"/>
</dbReference>
<dbReference type="SUPFAM" id="SSF48726">
    <property type="entry name" value="Immunoglobulin"/>
    <property type="match status" value="24"/>
</dbReference>
<comment type="caution">
    <text evidence="24">The sequence shown here is derived from an EMBL/GenBank/DDBJ whole genome shotgun (WGS) entry which is preliminary data.</text>
</comment>
<dbReference type="SUPFAM" id="SSF49265">
    <property type="entry name" value="Fibronectin type III"/>
    <property type="match status" value="20"/>
</dbReference>
<feature type="compositionally biased region" description="Basic and acidic residues" evidence="20">
    <location>
        <begin position="5683"/>
        <end position="5699"/>
    </location>
</feature>
<feature type="domain" description="Ig-like" evidence="22">
    <location>
        <begin position="3214"/>
        <end position="3305"/>
    </location>
</feature>
<evidence type="ECO:0000256" key="17">
    <source>
        <dbReference type="ARBA" id="ARBA00048679"/>
    </source>
</evidence>
<dbReference type="Pfam" id="PF07679">
    <property type="entry name" value="I-set"/>
    <property type="match status" value="24"/>
</dbReference>
<comment type="catalytic activity">
    <reaction evidence="16">
        <text>L-threonyl-[protein] + ATP = O-phospho-L-threonyl-[protein] + ADP + H(+)</text>
        <dbReference type="Rhea" id="RHEA:46608"/>
        <dbReference type="Rhea" id="RHEA-COMP:11060"/>
        <dbReference type="Rhea" id="RHEA-COMP:11605"/>
        <dbReference type="ChEBI" id="CHEBI:15378"/>
        <dbReference type="ChEBI" id="CHEBI:30013"/>
        <dbReference type="ChEBI" id="CHEBI:30616"/>
        <dbReference type="ChEBI" id="CHEBI:61977"/>
        <dbReference type="ChEBI" id="CHEBI:456216"/>
        <dbReference type="EC" id="2.7.11.1"/>
    </reaction>
</comment>
<dbReference type="GO" id="GO:0046872">
    <property type="term" value="F:metal ion binding"/>
    <property type="evidence" value="ECO:0007669"/>
    <property type="project" value="UniProtKB-KW"/>
</dbReference>
<feature type="domain" description="Ig-like" evidence="22">
    <location>
        <begin position="5944"/>
        <end position="6033"/>
    </location>
</feature>
<feature type="domain" description="Fibronectin type-III" evidence="23">
    <location>
        <begin position="504"/>
        <end position="598"/>
    </location>
</feature>
<dbReference type="FunFam" id="2.60.40.10:FF:000425">
    <property type="entry name" value="Myosin light chain kinase"/>
    <property type="match status" value="1"/>
</dbReference>
<dbReference type="FunFam" id="2.60.40.10:FF:001365">
    <property type="entry name" value="titin isoform X1"/>
    <property type="match status" value="1"/>
</dbReference>
<evidence type="ECO:0000256" key="5">
    <source>
        <dbReference type="ARBA" id="ARBA00022490"/>
    </source>
</evidence>
<organism evidence="24">
    <name type="scientific">Lamprotornis superbus</name>
    <dbReference type="NCBI Taxonomy" id="245042"/>
    <lineage>
        <taxon>Eukaryota</taxon>
        <taxon>Metazoa</taxon>
        <taxon>Chordata</taxon>
        <taxon>Craniata</taxon>
        <taxon>Vertebrata</taxon>
        <taxon>Euteleostomi</taxon>
        <taxon>Archelosauria</taxon>
        <taxon>Archosauria</taxon>
        <taxon>Dinosauria</taxon>
        <taxon>Saurischia</taxon>
        <taxon>Theropoda</taxon>
        <taxon>Coelurosauria</taxon>
        <taxon>Aves</taxon>
        <taxon>Neognathae</taxon>
        <taxon>Neoaves</taxon>
        <taxon>Telluraves</taxon>
        <taxon>Australaves</taxon>
        <taxon>Passeriformes</taxon>
        <taxon>Sturnidae</taxon>
        <taxon>Lamprotornis</taxon>
    </lineage>
</organism>
<dbReference type="SMART" id="SM00408">
    <property type="entry name" value="IGc2"/>
    <property type="match status" value="23"/>
</dbReference>
<feature type="domain" description="Fibronectin type-III" evidence="23">
    <location>
        <begin position="2026"/>
        <end position="2119"/>
    </location>
</feature>
<dbReference type="PROSITE" id="PS50853">
    <property type="entry name" value="FN3"/>
    <property type="match status" value="31"/>
</dbReference>
<proteinExistence type="inferred from homology"/>
<evidence type="ECO:0000256" key="2">
    <source>
        <dbReference type="ARBA" id="ARBA00004496"/>
    </source>
</evidence>
<evidence type="ECO:0000256" key="20">
    <source>
        <dbReference type="SAM" id="MobiDB-lite"/>
    </source>
</evidence>
<sequence length="6786" mass="758832">MIFKEQLESPEIDMKGFPHNTVYIRAGSNLKVEIPVSGKPVPKVTLSRDGVALKPTMRFHTETTAESLIINLKESVAADAGRYDITAANSSGTTKSFVNIVVLDRPGPPVGPVALSDVTEESVTLRWQPPAYDGGSQVTNYIVLKRETSTAAWSEVSATVARTVIKVMRLTTGEEYQFRIKAENRFGISDHIDSQCVVVKLPYTTPGPPSTPWVTNVTRESITVGWHEPVTNGGSAITGYHLEMKDRNSILWQKANKTLIRTTHFKVTTISAGLIYEFRVYAENAAGIGKASRPSDPVLAIDACEPPRNVRASDISKTSITLSWQKPAFDGGSKITGYIVEKRDLPDGRWTKASFTNVIETQFTVSGLTQNSKYEFRVFAKNAVGSISNPSDVVGPITCVDTYGAPEIDVPPEYTEVVKYKAGTSVKLKLGISGKPIPTIEWFKNGSEVLTSALVSFENTTEFASILIKDANRLDSGTYELKLKNAMGSASAHIRVQILDKPGPPGGPIQFKTVTAEKITIMWDPPADDGGAPITHYVVEKRETSRVVWSLISEKLEACIVTTTKLIKGNEYVFRVRGVNKFGIGDPLESEPVIAKNSFVTPGPPSTPEVTKITKNSMTVVWNRPTVDGGSEISGYFLEKRDKKSLSWFKVSKETLRDTRQKVTGLTENSEYHFRVCAVNAAGPGPFSEASDFYKAADPIDKPGTPTKLKVVDTTKTSVTLGWIKPAYDGGSPITHYVVEKREVAPEIDLDVALRTSIVAKAGEDVEIMIPFKGRPPPTVTWRKGDKNLGTDERYIIQNTESSTLLIIPQVTRNDTGKYVLTIENGVGEAKSSFVNVKVLDTPSACQKLQLKHVSRGTVTLVWEPPLINGGSEITNYVVEKRDATKRAWSTVTTKCSHTTFKLTNLSEKTAFFFRVLAENEIGLGEPCETSEPVKAADVPGPVKDLAMKDSTKSSVKLQWSKPDYDGGSIISDYVIEKKLQEEKEWTYAGTSKSCEFVADKLKELSVMEFRVFAKNEKGMSDSVTVGPITVKELIITPEADLSDIPGGQVAVRIGHNLHIELPYKGKPNPSMSWLKDSLPLKETELLRFKKTENKISLSIKNVKKEHGGKYTLILDNVVCRKSFTITVITLGPPSRPKAPLRIDEIKADSVVLSWDAPDDDGGGEITGYSIEKRETSQMNWKLVCSSAARTTFKVPNLVKDTEYQFRVRAENRYGVSPPLVSADVVAKHQFKPPGAPGKPVVYNVTADGMTISWDAPVYDGGSEIMGYHVEKKERNSILWQKVNVALISNREYRITGLLEGLDYQFQVYAENAAGLSRASEPSKFTLAVSPVDPPGTPDYIDVTRETITLKWNPPLRDGGSKIVAYSIEKRQGSADRWLRCNFTDVSECQYTVTGLSPGDRYEFRVLARNAVGTISPPSQSSGYIMTRDENVAPTIEFGAEHFEGLTVKAGESIRLKALIKGRPVPKVTWFKDGKEIDKMMNIEITTAIGHSTIFIRDAIREHRGVYTVEAKNASGTKREDITIRVQDTPGKVGGPIRFTNVTGEKVTLWWEPPASDGCASVSHYIIEKRETSRIAWALVEDKCEACSYTALKLIKGNEYQFRVSAVNKFGVGRPLESDPVIAQIPYTLPDAPGTPEPTNVTGDSITLTWARPESDGGSEINEYILERREKKSMRWVKVSSKRPITENRYRVTGLIEGNEYEFHVMAENAAGVGPPSDVSKLIKCREPVSPPSAPNVVKVTDTSKTSVSLEWTKPVFDGGMEIIGYIIEMCKADLEAWQKVNAETVIATKYTVVDLEAGEHYKFRVSAVNGAGRGESCEISASVQTVDRLSAPEIDIDANFKQTHIVRAGASIRLFIAFSGRPVPTAVWSKADANLSLRADIQTTDSFSTLTVEECNRNDAGKYVFTVENNSGSKSITFTVKVLDTPGPPGPITFKDVTRTSITLMWDAPVLDGGSRIHHYVVEKREASRRSWQVVSSKCTRQIFKVTDLAEGMPYYYRVSAENEYGVGEPCELTEPVVATEEPAPPKRLDIVDTTKSSVVLAWLKPDHDGGSRITGYLLEMRQKGSDSWTGAGQTKQLTFTVEGLVENTEYEFRVKARNDAGYSEPREAFSSVIVKEPQIEPTADLSDISRQLITCKAGSTFTIDIPISGRPAPKVTWKLEEMRLKETERVTIKTTKDRTTLTVKDSMRGDSGKYYLTLENTAGVKTFTVTVVVIGRPGPITGPIEISSVSAESCVLTWKEPEDDGGSDITNYIVEKRESGTTAWQLVNSSVKRTQIKVSHLTKYQEYSFRVSSENRFGVSKPVESKTVVAEHPFVPPSPPSRPEVSSVSASAMAIRWEEPYHDGGSKVIGYWVEKKERNTILWVKENKVPCCDCNYKVTGLVEGLEYQFRTYALNAAGVSKASEASRPVVAQNPVDPPGRPEVTDVTRSTVSLSWSPPLYDGGSKIIGYIIERKPYNESGDGRWLKCNYTIVSENFFTVTALSEDEAYEFRVLAKNAAGVISKGSESTGAVICKDEYTPPKAELDARLQGEVVSIRAGSDLVLDAAIGGKPEPKVFWSKGDRELELCEKISLQYTSKRAIAIIKFCDRSDSGKYTLTVKNASGMKQISVLVKVLDSPGPCAGKITVSRVTEEKCTLAWNIPEEDGGAEVTHYIIERRETSRLHWVIVEAECQTLSTVVTKLIKNNEYIFRVRGVNKYGPGVPLESEPVIARNAFSEYYYLPFGIRICAIILPGAPEEVTVGKEHIIIQWSKPESDGGSEIKDYLVDKRERKSLRWTRVNRDFTIYDTRLKVTGLMEGSQYQFRVTAVNAAGNSEPNTPASPSVPRVVDTTMHSISLAWSKPTYDGGADLLGYVLEMKEEGSEQWYRAHTTATLRNAEFTVTGLKTNQKYQFRVAATNVNGMSEFSESSAEIEPVERIETPELELADDLKKTVTIRAGGSLRLMVSVSGRPTPVITWSKQGIDLVSRGIIDTTDSYTLLIVDKVNRYDAGKYIIEAENQSGKKSATISVKVYDTPGPPPAVRVKEVSKDSVTLTWDIPVIDGGAPVSNYIIEKREASMRAYKTVTTKCSKTFYRVSGLLEGALYYFRVLAENIYGIGEGCETSDAVLVSDVPMVPQKLEVIDTTKSTVTLAWDKPLHDGGSRLTGYVIEASKAGTERWLKVVTLKPTVYEHTIISLNEGEQYLFRVRAQNQKGVSEPREIVTAVTVQDRKVLPTIDFAGIPQKTIHIPAGKPIELAIPIEGRPPPTASWFFAGSKLKESERIKTETTAKMAKLTVRETTIHDTGEYTLELKNTTGTVTDTVKVIILDKPGPPVGPIRIDEIDANYVTISWEPPELDGGAALSGYVVEQRDAHRPGWLPVSESVTRTTFKFTRLVEGAEYVFRVAATNRFGIGSYLQSEIIECKSRIRIPGPPGTPEVFDISRDGMTLTWYPPEDDGDSQITGYIVERKEVRADRWIRVNKVPVTMTRYRSTGLVEGLEYEHRVTAINARGTGKPSRPSKSAVARDPIGKPQNPRVTDTTRTSVSLAWSPPEDEGGSKVTGYLIEMQKVDQFEWTKCNTTPTKIREYTLTHLPQGAEYRFRVLACNAGGPGEPAEVPGTVKITEMLEYPDYELDEKYQEGLMVRQGGVIRLTIPIKGKPIPVCKWTKEGQDISKRAMIATSETHTELVIKDAEREDSGTYDLVLENKCGKKAVYIKVRVIGIPNPPEGPLEYDDIQARSVRVSWRPPTDDGGADILGYIVERREVPKTAWYTVDSRVKGTSLVVKGLKENVEYHFRVSAENHFGISKSLKSEEPVVPKTPLNPPEPPNNPPEVLDVTKSSVNLSWSRPKDDGGSRVTGYYIERKETSTEKWVRHNKTQITTTMYTVTGLVPDAEYQFRVIAQNDIGESEASPASEPVVCKDPFDKPSQPGEIEITSIFKDSITLEWERPESDGGKEILGYWVEYRQSGESTWKKCNKERIKDRQFTVGGLLEATEYEFRVFAENQTAGEAPAIKKEMQDVTTKLGEAAQLTCQIVGRPLPDIKWYRFGKELVQSRKYKMSSDGRNHTLTVMTDEQEDEGLYTCMATNDVGEIETSGKLLLQAPPQFHPGFPLKEKYYAGAGGTLRLHVVYIGRPVPAITWFHGNKPLRGSETVTIENTEQYTHLAIKNVQHKTHAGKYKVQLSNTFGTVDTVLNVEIQDKPDKPEGPIVIESILKNSVVISWKPPADDGGVMITNYIIEKREAKEGAEWQLPPASDGGAKIRTYYLEKREKKQNKWISVTTDEIRETVYSVKDLIEGLEYEFRVKCENLGGESEWSEVSQPVIPKSDVPIKAPHFKEELRNLNVKFQANATFVCKVTGHPKPIVKWYRQGKEIMPDGEKIKIQEFKGGYYQLVITNVTDDDATVYQVRATNQGGSVSGTASLDVEVPAKIHLPKNLEGMGAVHALRGEVVSIKIPFSGKPPPVITWQKGQDLIDTNGHYQVIVTRSFTSLVFPNGVDRKDAGFYIVCAKNRFGIDQKTVELDVADVPDPPRGLKVTDVSRDSVNLTWNEPATDGGSRIINYIIEKRATTAERWIRVAQARDTRYTVVNLFGKTTYQFRVIAENKFGQSQPSEPTDPIVTKEDKTRVMNYDEEVDETREITAVKAAHYSTKELYDKYMIAEELGRGQFGIAHRCVEAVSKKTYLAKFVKVKGADQVLVKKEISILNIARHQNILYLHESFESLEELVMIFEFISGVDIFERISTASFELNEREIVSYVRQVCDALEFLHRHSIGHFDIKPDNIIYLTRRSSVIKIVEFGQARQLRPGDGFRLQFTSPEYYAPEVHHHDLVSTATDMWSVGALTYILLSGLNPFIAETNQQVIENILNAEYSFEDEAFKDISIEAMDFIDRLLVKERKSRMTAAEALNHVWLKQQTEKTSTKTIKTLRHRRYYQTLVKKEWNTVVSVARISCGGAIRSQKGITVARVKVAPIDIGPIAGQIKHNVAEEGGHAKYVCTIENYDESTQVTWYFGMRQLESNEKYEIKYEDGVATMYVKDVSKSDDGTYRCKVVNDYGEDSSYAELFVKGVREISEHYRCRTVKKVKRRVDTMRLLEHPPEFTLPLYNRTAYVGENVRFGVTITVHPEPRLTWYKSGQKIKPGDDDKKYTFESDKGLYQLVINNVTEEDDAEYSIVARNKYGEDSCKAKLTVIPHPPPADATLRPMFKRLLANAECQEGQNVSFEIRVSGVPKPTLTWEKDGQPLSFGPNFDIIHEGLDYYALHIRDTLPEDSGYYRVTATNSAGSTSCQAYLKVERLKYVKREYKTEEEREKHVQRQIDKTLRMAEILSGVEAVPLTQTAQEALREAAILYKPAVSSKTVKGEYEIQKEEKKEKEERRLRMPYEIPEPRKHVRAALEEDLHIKHFVPLSDMKWYKKLRDQYEMPGKLERTVQKRQKRIRLSRWEQFYVMPLPRISDQYKPKWRIPKLTQDDLEIVRPARRRIPSPEYEYHYRPRRRSLGDLSDEELLMPIDDYLAMKRTEEERLRLEEELELGFSASPPSRSPPRFELSALRYSTAGAQVSSEEERKRELRYSSYHIPTKAETSASYAELRQRHDKAAYRPPKQKQRIMDEREDEELLRPVGTDQRLSEYRSELKYMAEEEKSRLRRRREREVTEITSEEEEEIEMVQYAHREFSPPSRLLRRRRSLSPTYIELMRPVSELIRPRSRPPEESERRSPTPERTRPRSPSPVSSERSLSRFERMARFDIFSRYESMKSALKTQKTMERKYEVLTQQPFTLDHAPRITLRMRSHRVPCGHNTRFILNVQSKPTAEVKWYHNGIELQESSKIHFTNTSGVLTLEILDCHIDDSGTYRAVCTNYKGECSDYATLDVTGGDYTTYSSQRRDEEVPRSILPDLTKTEAYAISSFKKASATEASSSVREVKSEVSSTRESLLSYEHYAASEEKVTAAEKKSLEERTSHKAFKSTLPATILTKPRSITVSEGETARFSCDVDGEPAPTITWLRAGQPIVSSRRFQVTRTQYKSTLEISSVQISDEGSYTVVVENSEGRQEAHFTLNIQRTKIPEKTITSPPRIKSPEPRVKSPEPVKSPKRVKSPEPISSPPKAKSAPGEKMVPAEKVQLPAASPPKIKQHLKVETLGDKVKLSCAVESNVLSVREVAWYKDGKKLKEDHHFKFHYAADGTYELKIHELMESDKGEYTCEIIGEGGVSKTNFQFTGQVFKNIHSQVRGVSESHKTVQKEDELLMISTQKKSVAATEEKSAVQEVIKKSVVTEDVKQLKAEITASSTKMTMSEGQKVTLKANIPGASEVKWVLNGMELRNSDDYRYGVSGSDHTLTIKKASNKDEGILTCEGKTDEGIIKCQYVVTVSKERSSEPAFIMQPKSQNVNEGQDVLFTCEVSGEPSPEVEWLKNNQPIAVSSHLRVSRSKNTYSLEIRNAAVSDTGKYTVKAKNYHGQCSATASLTVLPLVEEPPKEVVLKTSGDASMHESFSSQSFQMASSKQEASFSSFSSSSMTEMKFESMSAKSMSSMKESFVEMSSSSIMGKSSMAQLESSTSKMLKSGHRGVPPKIEALPSDISIEEGKVLTLSCAFSGEPAPEITWYCRGRKITSQDQQGRFHIETSEDLTTLIIMGVQKSDGGLYTLNLGNEFGTDSATAFLYTILVFWQLQVVQTGGNVNYRQAAGAEPLVPIPTALALAKKSHCGANHSSSDNTTLLVFQLLKIKEVNAVIVKKRQRHQIPIILQHNRSLLPEGPYLWTHNCSEKMQDYALYASFHSTAIQSSKCGPHFIIIPQNQVSRHYTQPAYAEAKFHI</sequence>
<dbReference type="OrthoDB" id="5969272at2759"/>
<dbReference type="InterPro" id="IPR003961">
    <property type="entry name" value="FN3_dom"/>
</dbReference>
<dbReference type="EMBL" id="JADDUC010000013">
    <property type="protein sequence ID" value="KAG0128767.1"/>
    <property type="molecule type" value="Genomic_DNA"/>
</dbReference>
<dbReference type="GO" id="GO:0031672">
    <property type="term" value="C:A band"/>
    <property type="evidence" value="ECO:0007669"/>
    <property type="project" value="UniProtKB-ARBA"/>
</dbReference>
<feature type="domain" description="Fibronectin type-III" evidence="23">
    <location>
        <begin position="2321"/>
        <end position="2416"/>
    </location>
</feature>
<keyword evidence="9" id="KW-0479">Metal-binding</keyword>
<feature type="domain" description="Fibronectin type-III" evidence="23">
    <location>
        <begin position="3018"/>
        <end position="3111"/>
    </location>
</feature>
<keyword evidence="12" id="KW-0106">Calcium</keyword>
<dbReference type="PRINTS" id="PR00014">
    <property type="entry name" value="FNTYPEIII"/>
</dbReference>
<dbReference type="FunFam" id="2.60.40.10:FF:001579">
    <property type="entry name" value="Titin a"/>
    <property type="match status" value="1"/>
</dbReference>
<gene>
    <name evidence="25" type="ORF">IHE44_0014390</name>
    <name evidence="24" type="ORF">IHE44_001721</name>
</gene>
<keyword evidence="5" id="KW-0963">Cytoplasm</keyword>